<dbReference type="Proteomes" id="UP001295463">
    <property type="component" value="Chromosome"/>
</dbReference>
<protein>
    <submittedName>
        <fullName evidence="2">Zn_dep_PLPC domain-containing protein</fullName>
    </submittedName>
</protein>
<accession>A0ABN8HRJ0</accession>
<keyword evidence="3" id="KW-1185">Reference proteome</keyword>
<reference evidence="2 3" key="1">
    <citation type="submission" date="2022-03" db="EMBL/GenBank/DDBJ databases">
        <authorList>
            <person name="Koch H."/>
        </authorList>
    </citation>
    <scope>NUCLEOTIDE SEQUENCE [LARGE SCALE GENOMIC DNA]</scope>
    <source>
        <strain evidence="2 3">G1</strain>
    </source>
</reference>
<dbReference type="InterPro" id="IPR029002">
    <property type="entry name" value="PLPC/GPLD1"/>
</dbReference>
<evidence type="ECO:0000259" key="1">
    <source>
        <dbReference type="Pfam" id="PF00882"/>
    </source>
</evidence>
<proteinExistence type="predicted"/>
<name>A0ABN8HRJ0_9BACT</name>
<dbReference type="EMBL" id="OW150024">
    <property type="protein sequence ID" value="CAH2032620.1"/>
    <property type="molecule type" value="Genomic_DNA"/>
</dbReference>
<dbReference type="Pfam" id="PF00882">
    <property type="entry name" value="Zn_dep_PLPC"/>
    <property type="match status" value="1"/>
</dbReference>
<organism evidence="2 3">
    <name type="scientific">Trichlorobacter ammonificans</name>
    <dbReference type="NCBI Taxonomy" id="2916410"/>
    <lineage>
        <taxon>Bacteria</taxon>
        <taxon>Pseudomonadati</taxon>
        <taxon>Thermodesulfobacteriota</taxon>
        <taxon>Desulfuromonadia</taxon>
        <taxon>Geobacterales</taxon>
        <taxon>Geobacteraceae</taxon>
        <taxon>Trichlorobacter</taxon>
    </lineage>
</organism>
<evidence type="ECO:0000313" key="3">
    <source>
        <dbReference type="Proteomes" id="UP001295463"/>
    </source>
</evidence>
<feature type="domain" description="Phospholipase C/D" evidence="1">
    <location>
        <begin position="21"/>
        <end position="140"/>
    </location>
</feature>
<evidence type="ECO:0000313" key="2">
    <source>
        <dbReference type="EMBL" id="CAH2032620.1"/>
    </source>
</evidence>
<gene>
    <name evidence="2" type="ORF">GEAMG1_2784</name>
</gene>
<sequence>MCCVLVVLAFPAQVLAWGGGTHLALGLEVLSRSAELPPALVMLLMRHPNDFLYGCLAADITVGKKFTHYLLNCHRWGVGERVLQVAETDQQRACAYGYLCHLAADVVAHNYYVPFKTVQSFASVALRHTYWELRFEALVDPAVWKRARGICKNGRTLDDELLRRVVTPTIFSFGTSRRIFNSLLLLSRLKRWQKLIRGLSGRSRHRLVTSERNEYFEVTMGAVMDLLTHGPDAACRLLDPTGEDALSISQDIRRTLRARYHMGMMSREEGVERVESLRPLFRQALHQPELLRELQHRCNS</sequence>